<feature type="domain" description="Peptidase S1" evidence="3">
    <location>
        <begin position="26"/>
        <end position="128"/>
    </location>
</feature>
<dbReference type="GO" id="GO:0004252">
    <property type="term" value="F:serine-type endopeptidase activity"/>
    <property type="evidence" value="ECO:0007669"/>
    <property type="project" value="InterPro"/>
</dbReference>
<protein>
    <recommendedName>
        <fullName evidence="3">Peptidase S1 domain-containing protein</fullName>
    </recommendedName>
</protein>
<dbReference type="PROSITE" id="PS00134">
    <property type="entry name" value="TRYPSIN_HIS"/>
    <property type="match status" value="1"/>
</dbReference>
<comment type="similarity">
    <text evidence="1">Belongs to the peptidase S1 family.</text>
</comment>
<dbReference type="InterPro" id="IPR043504">
    <property type="entry name" value="Peptidase_S1_PA_chymotrypsin"/>
</dbReference>
<accession>A0A1L7XGT6</accession>
<dbReference type="Proteomes" id="UP000184330">
    <property type="component" value="Unassembled WGS sequence"/>
</dbReference>
<dbReference type="InterPro" id="IPR001254">
    <property type="entry name" value="Trypsin_dom"/>
</dbReference>
<evidence type="ECO:0000313" key="4">
    <source>
        <dbReference type="EMBL" id="CZR64253.1"/>
    </source>
</evidence>
<dbReference type="GO" id="GO:0006508">
    <property type="term" value="P:proteolysis"/>
    <property type="evidence" value="ECO:0007669"/>
    <property type="project" value="InterPro"/>
</dbReference>
<dbReference type="InterPro" id="IPR009003">
    <property type="entry name" value="Peptidase_S1_PA"/>
</dbReference>
<reference evidence="4 5" key="1">
    <citation type="submission" date="2016-03" db="EMBL/GenBank/DDBJ databases">
        <authorList>
            <person name="Ploux O."/>
        </authorList>
    </citation>
    <scope>NUCLEOTIDE SEQUENCE [LARGE SCALE GENOMIC DNA]</scope>
    <source>
        <strain evidence="4 5">UAMH 11012</strain>
    </source>
</reference>
<dbReference type="Gene3D" id="2.40.10.10">
    <property type="entry name" value="Trypsin-like serine proteases"/>
    <property type="match status" value="2"/>
</dbReference>
<evidence type="ECO:0000259" key="3">
    <source>
        <dbReference type="Pfam" id="PF00089"/>
    </source>
</evidence>
<dbReference type="STRING" id="576137.A0A1L7XGT6"/>
<organism evidence="4 5">
    <name type="scientific">Phialocephala subalpina</name>
    <dbReference type="NCBI Taxonomy" id="576137"/>
    <lineage>
        <taxon>Eukaryota</taxon>
        <taxon>Fungi</taxon>
        <taxon>Dikarya</taxon>
        <taxon>Ascomycota</taxon>
        <taxon>Pezizomycotina</taxon>
        <taxon>Leotiomycetes</taxon>
        <taxon>Helotiales</taxon>
        <taxon>Mollisiaceae</taxon>
        <taxon>Phialocephala</taxon>
        <taxon>Phialocephala fortinii species complex</taxon>
    </lineage>
</organism>
<sequence length="130" mass="14630">MVILPRAGNVELFLYFVDKATNNLISKVGTGTLVGETLVLTAGHCVYDRQLHRLVRAEAYLGYSDKGHADVRCGQLVAFPSTYIDGDEDEDLAVIRLEKPFQEDVRPWELIYTPDQTKLKEIIVVGYPMD</sequence>
<evidence type="ECO:0000256" key="1">
    <source>
        <dbReference type="ARBA" id="ARBA00007664"/>
    </source>
</evidence>
<keyword evidence="2" id="KW-0732">Signal</keyword>
<name>A0A1L7XGT6_9HELO</name>
<proteinExistence type="inferred from homology"/>
<dbReference type="PANTHER" id="PTHR15462">
    <property type="entry name" value="SERINE PROTEASE"/>
    <property type="match status" value="1"/>
</dbReference>
<dbReference type="PANTHER" id="PTHR15462:SF8">
    <property type="entry name" value="SERINE PROTEASE"/>
    <property type="match status" value="1"/>
</dbReference>
<dbReference type="EMBL" id="FJOG01000026">
    <property type="protein sequence ID" value="CZR64253.1"/>
    <property type="molecule type" value="Genomic_DNA"/>
</dbReference>
<dbReference type="SUPFAM" id="SSF50494">
    <property type="entry name" value="Trypsin-like serine proteases"/>
    <property type="match status" value="1"/>
</dbReference>
<evidence type="ECO:0000256" key="2">
    <source>
        <dbReference type="ARBA" id="ARBA00022729"/>
    </source>
</evidence>
<dbReference type="Pfam" id="PF00089">
    <property type="entry name" value="Trypsin"/>
    <property type="match status" value="1"/>
</dbReference>
<dbReference type="AlphaFoldDB" id="A0A1L7XGT6"/>
<gene>
    <name evidence="4" type="ORF">PAC_14151</name>
</gene>
<keyword evidence="5" id="KW-1185">Reference proteome</keyword>
<dbReference type="InterPro" id="IPR050966">
    <property type="entry name" value="Glutamyl_endopeptidase"/>
</dbReference>
<evidence type="ECO:0000313" key="5">
    <source>
        <dbReference type="Proteomes" id="UP000184330"/>
    </source>
</evidence>
<dbReference type="InterPro" id="IPR018114">
    <property type="entry name" value="TRYPSIN_HIS"/>
</dbReference>